<protein>
    <submittedName>
        <fullName evidence="1">Uncharacterized protein</fullName>
    </submittedName>
</protein>
<sequence length="124" mass="14632">MVNVEVAQKLMRCFPHSFINENFEFIACRESNLYFMLTNCESELDVKCKVLEWFSRDCFKSVCFRSSKKNNEYHERILECVNGYLGTAFTQDDMDKIYGRLGNAIHHDLTIKFIESGYDMEVLK</sequence>
<name>A0A8S5LVU4_9CAUD</name>
<reference evidence="1" key="1">
    <citation type="journal article" date="2021" name="Proc. Natl. Acad. Sci. U.S.A.">
        <title>A Catalog of Tens of Thousands of Viruses from Human Metagenomes Reveals Hidden Associations with Chronic Diseases.</title>
        <authorList>
            <person name="Tisza M.J."/>
            <person name="Buck C.B."/>
        </authorList>
    </citation>
    <scope>NUCLEOTIDE SEQUENCE</scope>
    <source>
        <strain evidence="1">CtFn287</strain>
    </source>
</reference>
<evidence type="ECO:0000313" key="1">
    <source>
        <dbReference type="EMBL" id="DAD73907.1"/>
    </source>
</evidence>
<proteinExistence type="predicted"/>
<dbReference type="EMBL" id="BK014748">
    <property type="protein sequence ID" value="DAD73907.1"/>
    <property type="molecule type" value="Genomic_DNA"/>
</dbReference>
<accession>A0A8S5LVU4</accession>
<organism evidence="1">
    <name type="scientific">Siphoviridae sp. ctFn287</name>
    <dbReference type="NCBI Taxonomy" id="2826215"/>
    <lineage>
        <taxon>Viruses</taxon>
        <taxon>Duplodnaviria</taxon>
        <taxon>Heunggongvirae</taxon>
        <taxon>Uroviricota</taxon>
        <taxon>Caudoviricetes</taxon>
    </lineage>
</organism>